<proteinExistence type="predicted"/>
<organism evidence="1 2">
    <name type="scientific">Mucuna pruriens</name>
    <name type="common">Velvet bean</name>
    <name type="synonym">Dolichos pruriens</name>
    <dbReference type="NCBI Taxonomy" id="157652"/>
    <lineage>
        <taxon>Eukaryota</taxon>
        <taxon>Viridiplantae</taxon>
        <taxon>Streptophyta</taxon>
        <taxon>Embryophyta</taxon>
        <taxon>Tracheophyta</taxon>
        <taxon>Spermatophyta</taxon>
        <taxon>Magnoliopsida</taxon>
        <taxon>eudicotyledons</taxon>
        <taxon>Gunneridae</taxon>
        <taxon>Pentapetalae</taxon>
        <taxon>rosids</taxon>
        <taxon>fabids</taxon>
        <taxon>Fabales</taxon>
        <taxon>Fabaceae</taxon>
        <taxon>Papilionoideae</taxon>
        <taxon>50 kb inversion clade</taxon>
        <taxon>NPAAA clade</taxon>
        <taxon>indigoferoid/millettioid clade</taxon>
        <taxon>Phaseoleae</taxon>
        <taxon>Mucuna</taxon>
    </lineage>
</organism>
<reference evidence="1" key="1">
    <citation type="submission" date="2018-05" db="EMBL/GenBank/DDBJ databases">
        <title>Draft genome of Mucuna pruriens seed.</title>
        <authorList>
            <person name="Nnadi N.E."/>
            <person name="Vos R."/>
            <person name="Hasami M.H."/>
            <person name="Devisetty U.K."/>
            <person name="Aguiy J.C."/>
        </authorList>
    </citation>
    <scope>NUCLEOTIDE SEQUENCE [LARGE SCALE GENOMIC DNA]</scope>
    <source>
        <strain evidence="1">JCA_2017</strain>
    </source>
</reference>
<dbReference type="Proteomes" id="UP000257109">
    <property type="component" value="Unassembled WGS sequence"/>
</dbReference>
<dbReference type="AlphaFoldDB" id="A0A371H5K6"/>
<evidence type="ECO:0000313" key="2">
    <source>
        <dbReference type="Proteomes" id="UP000257109"/>
    </source>
</evidence>
<gene>
    <name evidence="1" type="ORF">CR513_19016</name>
</gene>
<feature type="non-terminal residue" evidence="1">
    <location>
        <position position="1"/>
    </location>
</feature>
<protein>
    <submittedName>
        <fullName evidence="1">Uncharacterized protein</fullName>
    </submittedName>
</protein>
<comment type="caution">
    <text evidence="1">The sequence shown here is derived from an EMBL/GenBank/DDBJ whole genome shotgun (WGS) entry which is preliminary data.</text>
</comment>
<dbReference type="EMBL" id="QJKJ01003507">
    <property type="protein sequence ID" value="RDX98112.1"/>
    <property type="molecule type" value="Genomic_DNA"/>
</dbReference>
<accession>A0A371H5K6</accession>
<name>A0A371H5K6_MUCPR</name>
<feature type="non-terminal residue" evidence="1">
    <location>
        <position position="62"/>
    </location>
</feature>
<evidence type="ECO:0000313" key="1">
    <source>
        <dbReference type="EMBL" id="RDX98112.1"/>
    </source>
</evidence>
<sequence>MDRNMIDVASGGALMDKTPTAIRHLILNMASNTCAQDAKKTRTKGIKSGSQEINYGGWRIHQ</sequence>
<keyword evidence="2" id="KW-1185">Reference proteome</keyword>
<dbReference type="OrthoDB" id="1689420at2759"/>